<evidence type="ECO:0008006" key="4">
    <source>
        <dbReference type="Google" id="ProtNLM"/>
    </source>
</evidence>
<evidence type="ECO:0000313" key="3">
    <source>
        <dbReference type="Proteomes" id="UP000186677"/>
    </source>
</evidence>
<name>A0ABX3E878_9PSED</name>
<keyword evidence="3" id="KW-1185">Reference proteome</keyword>
<dbReference type="RefSeq" id="WP_060693701.1">
    <property type="nucleotide sequence ID" value="NZ_CP012676.1"/>
</dbReference>
<feature type="region of interest" description="Disordered" evidence="1">
    <location>
        <begin position="125"/>
        <end position="149"/>
    </location>
</feature>
<proteinExistence type="predicted"/>
<protein>
    <recommendedName>
        <fullName evidence="4">MarR family transcriptional regulator</fullName>
    </recommendedName>
</protein>
<organism evidence="2 3">
    <name type="scientific">Pseudomonas versuta</name>
    <dbReference type="NCBI Taxonomy" id="1788301"/>
    <lineage>
        <taxon>Bacteria</taxon>
        <taxon>Pseudomonadati</taxon>
        <taxon>Pseudomonadota</taxon>
        <taxon>Gammaproteobacteria</taxon>
        <taxon>Pseudomonadales</taxon>
        <taxon>Pseudomonadaceae</taxon>
        <taxon>Pseudomonas</taxon>
    </lineage>
</organism>
<evidence type="ECO:0000256" key="1">
    <source>
        <dbReference type="SAM" id="MobiDB-lite"/>
    </source>
</evidence>
<accession>A0ABX3E878</accession>
<sequence length="466" mass="51920">MKLFSQLFTASLEGASPETRFVFELLAAGAASAAGNAEGYKVKALAVQFRLSQKLVSDALGDLVRLGMVLRQRGSPEGKGRPAITYSLSPLVVLTLKASGSVYGVHGELLQCLFSGVHIGMEVPGCQPSTDKERQKVTKTGRPAPPGASKQLSACNRLLFATLLTRADHCGVVSGLGGPELRKLTGFDEASLKHRLRRLMDLGLIRRYVPGVSSSIFAKSKVSSTYFLNLNHPGFELKGNCAVMVHLAWNPEDKSYTHADDLRIDVIRYERQFEYSEPVTPISVIRFLVGQRPRVYSVLQIMLYRYASLLLSHHWRALLPGAHLWDDGLYEMIKLDFRKPVLKVVGEGATSEQDRLDAEWVEIIEHFYKLTHDIAHEFRSRFGQASFLQFASAHMSLLPAADDLGYKVISMVARLSPVGSKEFVWLEEERPGVVSLRPQKSESEVYLENRYDFGLLTQPKRRAGKK</sequence>
<reference evidence="2 3" key="1">
    <citation type="submission" date="2016-11" db="EMBL/GenBank/DDBJ databases">
        <title>Draft genome of Pseudomonas versuta A4R1.5.</title>
        <authorList>
            <person name="See-Too W.-S."/>
        </authorList>
    </citation>
    <scope>NUCLEOTIDE SEQUENCE [LARGE SCALE GENOMIC DNA]</scope>
    <source>
        <strain evidence="2 3">A4R1.5</strain>
    </source>
</reference>
<comment type="caution">
    <text evidence="2">The sequence shown here is derived from an EMBL/GenBank/DDBJ whole genome shotgun (WGS) entry which is preliminary data.</text>
</comment>
<gene>
    <name evidence="2" type="ORF">BOH73_10065</name>
</gene>
<dbReference type="EMBL" id="MPJC01000005">
    <property type="protein sequence ID" value="OKA21641.1"/>
    <property type="molecule type" value="Genomic_DNA"/>
</dbReference>
<dbReference type="Proteomes" id="UP000186677">
    <property type="component" value="Unassembled WGS sequence"/>
</dbReference>
<evidence type="ECO:0000313" key="2">
    <source>
        <dbReference type="EMBL" id="OKA21641.1"/>
    </source>
</evidence>